<gene>
    <name evidence="7" type="ORF">cyc_00101</name>
</gene>
<feature type="region of interest" description="Disordered" evidence="5">
    <location>
        <begin position="391"/>
        <end position="419"/>
    </location>
</feature>
<feature type="compositionally biased region" description="Polar residues" evidence="5">
    <location>
        <begin position="335"/>
        <end position="344"/>
    </location>
</feature>
<dbReference type="Proteomes" id="UP000095192">
    <property type="component" value="Unassembled WGS sequence"/>
</dbReference>
<dbReference type="VEuPathDB" id="ToxoDB:cyc_00101"/>
<feature type="transmembrane region" description="Helical" evidence="6">
    <location>
        <begin position="461"/>
        <end position="480"/>
    </location>
</feature>
<evidence type="ECO:0000313" key="7">
    <source>
        <dbReference type="EMBL" id="OEH76198.1"/>
    </source>
</evidence>
<evidence type="ECO:0000256" key="2">
    <source>
        <dbReference type="ARBA" id="ARBA00022692"/>
    </source>
</evidence>
<feature type="transmembrane region" description="Helical" evidence="6">
    <location>
        <begin position="194"/>
        <end position="214"/>
    </location>
</feature>
<evidence type="ECO:0000256" key="5">
    <source>
        <dbReference type="SAM" id="MobiDB-lite"/>
    </source>
</evidence>
<feature type="compositionally biased region" description="Low complexity" evidence="5">
    <location>
        <begin position="13"/>
        <end position="24"/>
    </location>
</feature>
<feature type="transmembrane region" description="Helical" evidence="6">
    <location>
        <begin position="275"/>
        <end position="293"/>
    </location>
</feature>
<comment type="caution">
    <text evidence="7">The sequence shown here is derived from an EMBL/GenBank/DDBJ whole genome shotgun (WGS) entry which is preliminary data.</text>
</comment>
<evidence type="ECO:0000256" key="1">
    <source>
        <dbReference type="ARBA" id="ARBA00004141"/>
    </source>
</evidence>
<feature type="compositionally biased region" description="Polar residues" evidence="5">
    <location>
        <begin position="42"/>
        <end position="55"/>
    </location>
</feature>
<evidence type="ECO:0000256" key="3">
    <source>
        <dbReference type="ARBA" id="ARBA00022989"/>
    </source>
</evidence>
<feature type="region of interest" description="Disordered" evidence="5">
    <location>
        <begin position="329"/>
        <end position="351"/>
    </location>
</feature>
<dbReference type="PANTHER" id="PTHR11132">
    <property type="entry name" value="SOLUTE CARRIER FAMILY 35"/>
    <property type="match status" value="1"/>
</dbReference>
<proteinExistence type="predicted"/>
<sequence>MANLHLFGTPGCRIRTSSSSPTTSERSKEGSIELALKQANPSSLFSGGQAPTSGLQEPEGEGLMDRTCTSLTCSNTNSNSCCCSGPQESCCASELQLNEKAESSGLRSGVVRVTQQCAALGAYVTLSILTVFWTKYLVAGKVPTPLFLSWVQQAVGLAVYSAVSVIVAALSSRRSACGRALAAAFPPIRVKGRVMLRVLPLSLCFVGMIGSANVCLQRVQVSVYQVARSLTLVFSLLLSIFWLKQRVLKGEVFSCLLVASGFALMTAVGSDSASLTGYIMGALASLFQAAYTVQMKATLNCLEAEEEDLVHGPKVRSAYQLISSSSTDAVPRNGYASTHTNSKGSFAERERAASPHITAVVVKTSGDVCKTAESGRGVRSLRGADTPMEELAFSERSELEPCKSIQQTEQPRHPRSECTSAVRSFTELEEVEQQNQQEFASGTTSKGLTERKEPRARVEPLCVFYNMLNAICLFPIVLLLSDEPRVLWNLAAEGTAMNSTVISQVLGLGWKRSSIGYVVA</sequence>
<dbReference type="EMBL" id="JROU02001512">
    <property type="protein sequence ID" value="OEH76198.1"/>
    <property type="molecule type" value="Genomic_DNA"/>
</dbReference>
<dbReference type="InParanoid" id="A0A1D3CYC3"/>
<feature type="region of interest" description="Disordered" evidence="5">
    <location>
        <begin position="1"/>
        <end position="32"/>
    </location>
</feature>
<name>A0A1D3CYC3_9EIME</name>
<keyword evidence="3 6" id="KW-1133">Transmembrane helix</keyword>
<dbReference type="VEuPathDB" id="ToxoDB:LOC34617322"/>
<evidence type="ECO:0000256" key="6">
    <source>
        <dbReference type="SAM" id="Phobius"/>
    </source>
</evidence>
<dbReference type="InterPro" id="IPR050186">
    <property type="entry name" value="TPT_transporter"/>
</dbReference>
<feature type="region of interest" description="Disordered" evidence="5">
    <location>
        <begin position="432"/>
        <end position="452"/>
    </location>
</feature>
<accession>A0A1D3CYC3</accession>
<keyword evidence="4 6" id="KW-0472">Membrane</keyword>
<keyword evidence="8" id="KW-1185">Reference proteome</keyword>
<keyword evidence="2 6" id="KW-0812">Transmembrane</keyword>
<comment type="subcellular location">
    <subcellularLocation>
        <location evidence="1">Membrane</location>
        <topology evidence="1">Multi-pass membrane protein</topology>
    </subcellularLocation>
</comment>
<evidence type="ECO:0000313" key="8">
    <source>
        <dbReference type="Proteomes" id="UP000095192"/>
    </source>
</evidence>
<reference evidence="7 8" key="1">
    <citation type="journal article" date="2016" name="BMC Genomics">
        <title>Comparative genomics reveals Cyclospora cayetanensis possesses coccidia-like metabolism and invasion components but unique surface antigens.</title>
        <authorList>
            <person name="Liu S."/>
            <person name="Wang L."/>
            <person name="Zheng H."/>
            <person name="Xu Z."/>
            <person name="Roellig D.M."/>
            <person name="Li N."/>
            <person name="Frace M.A."/>
            <person name="Tang K."/>
            <person name="Arrowood M.J."/>
            <person name="Moss D.M."/>
            <person name="Zhang L."/>
            <person name="Feng Y."/>
            <person name="Xiao L."/>
        </authorList>
    </citation>
    <scope>NUCLEOTIDE SEQUENCE [LARGE SCALE GENOMIC DNA]</scope>
    <source>
        <strain evidence="7 8">CHN_HEN01</strain>
    </source>
</reference>
<protein>
    <submittedName>
        <fullName evidence="7">GDP-fucose transporter</fullName>
    </submittedName>
</protein>
<organism evidence="7 8">
    <name type="scientific">Cyclospora cayetanensis</name>
    <dbReference type="NCBI Taxonomy" id="88456"/>
    <lineage>
        <taxon>Eukaryota</taxon>
        <taxon>Sar</taxon>
        <taxon>Alveolata</taxon>
        <taxon>Apicomplexa</taxon>
        <taxon>Conoidasida</taxon>
        <taxon>Coccidia</taxon>
        <taxon>Eucoccidiorida</taxon>
        <taxon>Eimeriorina</taxon>
        <taxon>Eimeriidae</taxon>
        <taxon>Cyclospora</taxon>
    </lineage>
</organism>
<feature type="region of interest" description="Disordered" evidence="5">
    <location>
        <begin position="42"/>
        <end position="61"/>
    </location>
</feature>
<feature type="transmembrane region" description="Helical" evidence="6">
    <location>
        <begin position="226"/>
        <end position="243"/>
    </location>
</feature>
<feature type="transmembrane region" description="Helical" evidence="6">
    <location>
        <begin position="117"/>
        <end position="138"/>
    </location>
</feature>
<feature type="transmembrane region" description="Helical" evidence="6">
    <location>
        <begin position="250"/>
        <end position="269"/>
    </location>
</feature>
<dbReference type="GO" id="GO:0016020">
    <property type="term" value="C:membrane"/>
    <property type="evidence" value="ECO:0007669"/>
    <property type="project" value="UniProtKB-SubCell"/>
</dbReference>
<evidence type="ECO:0000256" key="4">
    <source>
        <dbReference type="ARBA" id="ARBA00023136"/>
    </source>
</evidence>
<dbReference type="AlphaFoldDB" id="A0A1D3CYC3"/>
<feature type="transmembrane region" description="Helical" evidence="6">
    <location>
        <begin position="150"/>
        <end position="170"/>
    </location>
</feature>